<proteinExistence type="predicted"/>
<gene>
    <name evidence="1" type="ORF">g.16030</name>
</gene>
<accession>A0A1E1WC63</accession>
<dbReference type="EMBL" id="GDQN01006470">
    <property type="protein sequence ID" value="JAT84584.1"/>
    <property type="molecule type" value="Transcribed_RNA"/>
</dbReference>
<protein>
    <recommendedName>
        <fullName evidence="2">Reverse transcriptase domain-containing protein</fullName>
    </recommendedName>
</protein>
<sequence>ATRCLKELSTRFNNELPLASFILDNCCYVDDILYSNDDLSTLVTAKNELREMLARGGFQTHKWTSNNPDVLSDILPEQRHLNELPSPENQSFKALGLNVDLSDDSFIISSPEPYDFKR</sequence>
<reference evidence="1" key="1">
    <citation type="submission" date="2015-09" db="EMBL/GenBank/DDBJ databases">
        <title>De novo assembly of Pectinophora gossypiella (Pink Bollworm) gut transcriptome.</title>
        <authorList>
            <person name="Tassone E.E."/>
        </authorList>
    </citation>
    <scope>NUCLEOTIDE SEQUENCE</scope>
</reference>
<name>A0A1E1WC63_PECGO</name>
<dbReference type="AlphaFoldDB" id="A0A1E1WC63"/>
<organism evidence="1">
    <name type="scientific">Pectinophora gossypiella</name>
    <name type="common">Cotton pink bollworm</name>
    <name type="synonym">Depressaria gossypiella</name>
    <dbReference type="NCBI Taxonomy" id="13191"/>
    <lineage>
        <taxon>Eukaryota</taxon>
        <taxon>Metazoa</taxon>
        <taxon>Ecdysozoa</taxon>
        <taxon>Arthropoda</taxon>
        <taxon>Hexapoda</taxon>
        <taxon>Insecta</taxon>
        <taxon>Pterygota</taxon>
        <taxon>Neoptera</taxon>
        <taxon>Endopterygota</taxon>
        <taxon>Lepidoptera</taxon>
        <taxon>Glossata</taxon>
        <taxon>Ditrysia</taxon>
        <taxon>Gelechioidea</taxon>
        <taxon>Gelechiidae</taxon>
        <taxon>Apatetrinae</taxon>
        <taxon>Pectinophora</taxon>
    </lineage>
</organism>
<dbReference type="OrthoDB" id="8194935at2759"/>
<feature type="non-terminal residue" evidence="1">
    <location>
        <position position="118"/>
    </location>
</feature>
<evidence type="ECO:0000313" key="1">
    <source>
        <dbReference type="EMBL" id="JAT84584.1"/>
    </source>
</evidence>
<evidence type="ECO:0008006" key="2">
    <source>
        <dbReference type="Google" id="ProtNLM"/>
    </source>
</evidence>
<feature type="non-terminal residue" evidence="1">
    <location>
        <position position="1"/>
    </location>
</feature>